<name>A0A0G9MYK0_9SPHN</name>
<dbReference type="Proteomes" id="UP000053464">
    <property type="component" value="Unassembled WGS sequence"/>
</dbReference>
<accession>A0A0G9MYK0</accession>
<evidence type="ECO:0000313" key="3">
    <source>
        <dbReference type="Proteomes" id="UP000053464"/>
    </source>
</evidence>
<feature type="transmembrane region" description="Helical" evidence="1">
    <location>
        <begin position="38"/>
        <end position="57"/>
    </location>
</feature>
<feature type="transmembrane region" description="Helical" evidence="1">
    <location>
        <begin position="7"/>
        <end position="26"/>
    </location>
</feature>
<reference evidence="2 3" key="1">
    <citation type="submission" date="2015-04" db="EMBL/GenBank/DDBJ databases">
        <title>The draft genome sequence of Erythrobacter luteus KA37.</title>
        <authorList>
            <person name="Zhuang L."/>
            <person name="Liu Y."/>
            <person name="Shao Z."/>
        </authorList>
    </citation>
    <scope>NUCLEOTIDE SEQUENCE [LARGE SCALE GENOMIC DNA]</scope>
    <source>
        <strain evidence="2 3">KA37</strain>
    </source>
</reference>
<proteinExistence type="predicted"/>
<dbReference type="RefSeq" id="WP_047003017.1">
    <property type="nucleotide sequence ID" value="NZ_LBHB01000001.1"/>
</dbReference>
<dbReference type="EMBL" id="LBHB01000001">
    <property type="protein sequence ID" value="KLE35614.1"/>
    <property type="molecule type" value="Genomic_DNA"/>
</dbReference>
<dbReference type="AlphaFoldDB" id="A0A0G9MYK0"/>
<keyword evidence="1" id="KW-1133">Transmembrane helix</keyword>
<keyword evidence="3" id="KW-1185">Reference proteome</keyword>
<organism evidence="2 3">
    <name type="scientific">Aurantiacibacter luteus</name>
    <dbReference type="NCBI Taxonomy" id="1581420"/>
    <lineage>
        <taxon>Bacteria</taxon>
        <taxon>Pseudomonadati</taxon>
        <taxon>Pseudomonadota</taxon>
        <taxon>Alphaproteobacteria</taxon>
        <taxon>Sphingomonadales</taxon>
        <taxon>Erythrobacteraceae</taxon>
        <taxon>Aurantiacibacter</taxon>
    </lineage>
</organism>
<keyword evidence="1" id="KW-0472">Membrane</keyword>
<sequence length="72" mass="7589">MLRSPVFRIAMGGAVIALALTLMRYLVGGWYDDVPNTLAGFGSAGVLGAAIGAYVALMVRKYGQLRAITRAD</sequence>
<protein>
    <submittedName>
        <fullName evidence="2">Uncharacterized protein</fullName>
    </submittedName>
</protein>
<dbReference type="PATRIC" id="fig|1581420.6.peg.842"/>
<dbReference type="STRING" id="1581420.AAW00_04170"/>
<evidence type="ECO:0000256" key="1">
    <source>
        <dbReference type="SAM" id="Phobius"/>
    </source>
</evidence>
<evidence type="ECO:0000313" key="2">
    <source>
        <dbReference type="EMBL" id="KLE35614.1"/>
    </source>
</evidence>
<keyword evidence="1" id="KW-0812">Transmembrane</keyword>
<comment type="caution">
    <text evidence="2">The sequence shown here is derived from an EMBL/GenBank/DDBJ whole genome shotgun (WGS) entry which is preliminary data.</text>
</comment>
<gene>
    <name evidence="2" type="ORF">AAW00_04170</name>
</gene>